<dbReference type="AlphaFoldDB" id="A0A0V0J511"/>
<dbReference type="EMBL" id="GEEE01017325">
    <property type="protein sequence ID" value="JAP45900.1"/>
    <property type="molecule type" value="Transcribed_RNA"/>
</dbReference>
<proteinExistence type="predicted"/>
<sequence length="125" mass="14178">METFDSNRPTTLPSSKSHQSWNRLIWALPQSRTPTGCCVRTTAALASFKLLPTFLAVLFNHFCSYRDAKYKKISAASEQGGNTLINISDVVKPPQHRFYNQQSTFVCFVDFALAFDRLSRLRVAE</sequence>
<evidence type="ECO:0000313" key="1">
    <source>
        <dbReference type="EMBL" id="JAP60721.1"/>
    </source>
</evidence>
<reference evidence="1" key="1">
    <citation type="submission" date="2016-01" db="EMBL/GenBank/DDBJ databases">
        <title>Reference transcriptome for the parasite Schistocephalus solidus: insights into the molecular evolution of parasitism.</title>
        <authorList>
            <person name="Hebert F.O."/>
            <person name="Grambauer S."/>
            <person name="Barber I."/>
            <person name="Landry C.R."/>
            <person name="Aubin-Horth N."/>
        </authorList>
    </citation>
    <scope>NUCLEOTIDE SEQUENCE</scope>
</reference>
<dbReference type="EMBL" id="GEEE01002504">
    <property type="protein sequence ID" value="JAP60721.1"/>
    <property type="molecule type" value="Transcribed_RNA"/>
</dbReference>
<accession>A0A0V0J511</accession>
<dbReference type="EMBL" id="GEEE01013557">
    <property type="protein sequence ID" value="JAP49668.1"/>
    <property type="molecule type" value="Transcribed_RNA"/>
</dbReference>
<dbReference type="EMBL" id="GEEE01013474">
    <property type="protein sequence ID" value="JAP49751.1"/>
    <property type="molecule type" value="Transcribed_RNA"/>
</dbReference>
<dbReference type="EMBL" id="GEEE01007925">
    <property type="protein sequence ID" value="JAP55300.1"/>
    <property type="molecule type" value="Transcribed_RNA"/>
</dbReference>
<dbReference type="EMBL" id="GEEE01023708">
    <property type="protein sequence ID" value="JAP39517.1"/>
    <property type="molecule type" value="Transcribed_RNA"/>
</dbReference>
<evidence type="ECO:0008006" key="2">
    <source>
        <dbReference type="Google" id="ProtNLM"/>
    </source>
</evidence>
<organism evidence="1">
    <name type="scientific">Schistocephalus solidus</name>
    <name type="common">Tapeworm</name>
    <dbReference type="NCBI Taxonomy" id="70667"/>
    <lineage>
        <taxon>Eukaryota</taxon>
        <taxon>Metazoa</taxon>
        <taxon>Spiralia</taxon>
        <taxon>Lophotrochozoa</taxon>
        <taxon>Platyhelminthes</taxon>
        <taxon>Cestoda</taxon>
        <taxon>Eucestoda</taxon>
        <taxon>Diphyllobothriidea</taxon>
        <taxon>Diphyllobothriidae</taxon>
        <taxon>Schistocephalus</taxon>
    </lineage>
</organism>
<gene>
    <name evidence="1" type="ORF">TR137306</name>
</gene>
<name>A0A0V0J511_SCHSO</name>
<protein>
    <recommendedName>
        <fullName evidence="2">Reverse transcriptase domain-containing protein</fullName>
    </recommendedName>
</protein>